<accession>A0A656ASR1</accession>
<protein>
    <submittedName>
        <fullName evidence="1">Uncharacterized protein</fullName>
    </submittedName>
</protein>
<sequence length="63" mass="7687">MWVLAKQLYFYRNTGRSFRTLLQFRTEAIKHMIRQQQIHYAYKFGDAEIVVIDLCQHVTHQMI</sequence>
<dbReference type="AlphaFoldDB" id="A0A656ASR1"/>
<organism evidence="1 2">
    <name type="scientific">Vibrio cholerae</name>
    <dbReference type="NCBI Taxonomy" id="666"/>
    <lineage>
        <taxon>Bacteria</taxon>
        <taxon>Pseudomonadati</taxon>
        <taxon>Pseudomonadota</taxon>
        <taxon>Gammaproteobacteria</taxon>
        <taxon>Vibrionales</taxon>
        <taxon>Vibrionaceae</taxon>
        <taxon>Vibrio</taxon>
    </lineage>
</organism>
<name>A0A656ASR1_VIBCL</name>
<gene>
    <name evidence="1" type="ORF">ERS013200_03904</name>
</gene>
<reference evidence="1 2" key="1">
    <citation type="submission" date="2015-07" db="EMBL/GenBank/DDBJ databases">
        <authorList>
            <consortium name="Pathogen Informatics"/>
        </authorList>
    </citation>
    <scope>NUCLEOTIDE SEQUENCE [LARGE SCALE GENOMIC DNA]</scope>
    <source>
        <strain evidence="1 2">A316</strain>
    </source>
</reference>
<evidence type="ECO:0000313" key="2">
    <source>
        <dbReference type="Proteomes" id="UP000041770"/>
    </source>
</evidence>
<dbReference type="Proteomes" id="UP000041770">
    <property type="component" value="Unassembled WGS sequence"/>
</dbReference>
<evidence type="ECO:0000313" key="1">
    <source>
        <dbReference type="EMBL" id="CSD33105.1"/>
    </source>
</evidence>
<proteinExistence type="predicted"/>
<dbReference type="EMBL" id="CWQY01000051">
    <property type="protein sequence ID" value="CSD33105.1"/>
    <property type="molecule type" value="Genomic_DNA"/>
</dbReference>